<organism evidence="3 4">
    <name type="scientific">Oedothorax gibbosus</name>
    <dbReference type="NCBI Taxonomy" id="931172"/>
    <lineage>
        <taxon>Eukaryota</taxon>
        <taxon>Metazoa</taxon>
        <taxon>Ecdysozoa</taxon>
        <taxon>Arthropoda</taxon>
        <taxon>Chelicerata</taxon>
        <taxon>Arachnida</taxon>
        <taxon>Araneae</taxon>
        <taxon>Araneomorphae</taxon>
        <taxon>Entelegynae</taxon>
        <taxon>Araneoidea</taxon>
        <taxon>Linyphiidae</taxon>
        <taxon>Erigoninae</taxon>
        <taxon>Oedothorax</taxon>
    </lineage>
</organism>
<feature type="compositionally biased region" description="Basic and acidic residues" evidence="1">
    <location>
        <begin position="643"/>
        <end position="653"/>
    </location>
</feature>
<feature type="compositionally biased region" description="Low complexity" evidence="1">
    <location>
        <begin position="217"/>
        <end position="232"/>
    </location>
</feature>
<feature type="compositionally biased region" description="Basic and acidic residues" evidence="1">
    <location>
        <begin position="539"/>
        <end position="554"/>
    </location>
</feature>
<feature type="compositionally biased region" description="Pro residues" evidence="1">
    <location>
        <begin position="1040"/>
        <end position="1060"/>
    </location>
</feature>
<keyword evidence="4" id="KW-1185">Reference proteome</keyword>
<evidence type="ECO:0000259" key="2">
    <source>
        <dbReference type="PROSITE" id="PS50020"/>
    </source>
</evidence>
<feature type="region of interest" description="Disordered" evidence="1">
    <location>
        <begin position="365"/>
        <end position="459"/>
    </location>
</feature>
<feature type="compositionally biased region" description="Acidic residues" evidence="1">
    <location>
        <begin position="1067"/>
        <end position="1077"/>
    </location>
</feature>
<evidence type="ECO:0000313" key="4">
    <source>
        <dbReference type="Proteomes" id="UP000827092"/>
    </source>
</evidence>
<dbReference type="Proteomes" id="UP000827092">
    <property type="component" value="Unassembled WGS sequence"/>
</dbReference>
<feature type="region of interest" description="Disordered" evidence="1">
    <location>
        <begin position="1037"/>
        <end position="1083"/>
    </location>
</feature>
<feature type="compositionally biased region" description="Basic and acidic residues" evidence="1">
    <location>
        <begin position="1197"/>
        <end position="1209"/>
    </location>
</feature>
<feature type="region of interest" description="Disordered" evidence="1">
    <location>
        <begin position="480"/>
        <end position="510"/>
    </location>
</feature>
<feature type="region of interest" description="Disordered" evidence="1">
    <location>
        <begin position="539"/>
        <end position="599"/>
    </location>
</feature>
<accession>A0AAV6U2P7</accession>
<dbReference type="AlphaFoldDB" id="A0AAV6U2P7"/>
<dbReference type="EMBL" id="JAFNEN010000710">
    <property type="protein sequence ID" value="KAG8178219.1"/>
    <property type="molecule type" value="Genomic_DNA"/>
</dbReference>
<name>A0AAV6U2P7_9ARAC</name>
<feature type="compositionally biased region" description="Basic residues" evidence="1">
    <location>
        <begin position="250"/>
        <end position="265"/>
    </location>
</feature>
<feature type="compositionally biased region" description="Basic and acidic residues" evidence="1">
    <location>
        <begin position="430"/>
        <end position="459"/>
    </location>
</feature>
<protein>
    <recommendedName>
        <fullName evidence="2">WW domain-containing protein</fullName>
    </recommendedName>
</protein>
<dbReference type="InterPro" id="IPR053076">
    <property type="entry name" value="WW_domain_protein"/>
</dbReference>
<feature type="compositionally biased region" description="Basic and acidic residues" evidence="1">
    <location>
        <begin position="413"/>
        <end position="422"/>
    </location>
</feature>
<feature type="compositionally biased region" description="Polar residues" evidence="1">
    <location>
        <begin position="315"/>
        <end position="330"/>
    </location>
</feature>
<feature type="region of interest" description="Disordered" evidence="1">
    <location>
        <begin position="643"/>
        <end position="662"/>
    </location>
</feature>
<feature type="compositionally biased region" description="Low complexity" evidence="1">
    <location>
        <begin position="398"/>
        <end position="408"/>
    </location>
</feature>
<feature type="compositionally biased region" description="Acidic residues" evidence="1">
    <location>
        <begin position="367"/>
        <end position="379"/>
    </location>
</feature>
<feature type="domain" description="WW" evidence="2">
    <location>
        <begin position="141"/>
        <end position="175"/>
    </location>
</feature>
<sequence>MFNDLTNLAETMGKKLKGGRRQILQLEEKKPPKTVSKPKMKNLIHYSDSDDDSKKSNESESSTKLQSTKDATPMDSEIADFFKEIDALSVPEELCEPSNPSPIENETAKPDNSDDPNSVRQNEDTDLPQNKVDCPVEEHREEIVCSWQEIPDESTGYSYYWNMHTNEVTWDCPEEYANYVLAMNAKLQAESNEANSKKAKRKKEPEKLPEGAIIPISYYGSSSSDNSSGSENESPKPSKKQKIEQPVIPKKTKVSHKKKDRRKNSKKTDIIGPQLPTDFQLEPSENVVYGPSLPPNYGEILRENTLSVAMDASLPETSNKTSLKSASKSTNVKEIGSLPLHKASNSVSLKSTAAYGLKAVVDYGSFTDEEEDEDDDDESNNATSPKDTEKLVPETTIEENNINMEIEIPVTKLKKEDTDKKSVSTIEAPTKIDKPNTTSDSKESLKKLKNLDSLPKDTKRTDVDIDGIFAAHSSYGKHGFGFGFREHSDEETEVSSPSRQERKSYRSQTDIKPLSFVKSSSVLELGSLNQVAELQTVKYDLDDKVPPEDCRTLDPEEAGDQLSSKDTSEDLIEKSTESHSRVKDELYEGQSTVAEETSEDCLKVTEDDVQMHSDEEAEVKKVDSNEECPDEVLKVKEDIVAEDSKIDDQKELGECSSSDSSSFFELTDDLDEIDKALCEALDKKKAKDKASIPPDTTSTEIKYSKIDSYDVKPLPKLQKSVEESKLKPKEDSALKARITEMANVLTDKLTFLLSNSTTTLQSLNSLYIQLQTRFIDWQASALDSAYFEARLKEVDTYLHQYETGVVSGNWTCQWDRYGHILSFCPNPSPSYELLNLSHLYLYIRIIIASTDPELSSIFQFGDERSSETIAVDGCQNWVPQEVNTKTYEAYSVGFKTFFVNISTKLEFNIVANKRYFYSNILTRVTQWTFPEELLCPETPLSDSPKVDHTDTAEKNGILQTTSSNKDFKGVMNLMSNVCRNVYFGVFQSSEHFDLVSGLDLPMSVTGLFLRNCCVQRHPCPILQRCCISPTPSPWRGFPLSTPPPPPPSPPLSSNTPPCPPLSVTEREPEDMDLEDSSDSSLPGMSPVPTFVQTNASIFSSVSSPTTKPRTLFPILATDNDAKPTGNISVPEFPPSTHPTVSRENILTAVSSSLEVSAAAEAGSTQQKAAVKPAKKKKTKIQPGLGLRKKNIPSLVEKWQKIKEEQDRESSQSNEPKPPF</sequence>
<evidence type="ECO:0000313" key="3">
    <source>
        <dbReference type="EMBL" id="KAG8178219.1"/>
    </source>
</evidence>
<dbReference type="InterPro" id="IPR036020">
    <property type="entry name" value="WW_dom_sf"/>
</dbReference>
<feature type="compositionally biased region" description="Polar residues" evidence="1">
    <location>
        <begin position="1210"/>
        <end position="1219"/>
    </location>
</feature>
<dbReference type="CDD" id="cd00201">
    <property type="entry name" value="WW"/>
    <property type="match status" value="1"/>
</dbReference>
<feature type="compositionally biased region" description="Basic and acidic residues" evidence="1">
    <location>
        <begin position="566"/>
        <end position="586"/>
    </location>
</feature>
<dbReference type="InterPro" id="IPR001202">
    <property type="entry name" value="WW_dom"/>
</dbReference>
<feature type="region of interest" description="Disordered" evidence="1">
    <location>
        <begin position="311"/>
        <end position="330"/>
    </location>
</feature>
<reference evidence="3 4" key="1">
    <citation type="journal article" date="2022" name="Nat. Ecol. Evol.">
        <title>A masculinizing supergene underlies an exaggerated male reproductive morph in a spider.</title>
        <authorList>
            <person name="Hendrickx F."/>
            <person name="De Corte Z."/>
            <person name="Sonet G."/>
            <person name="Van Belleghem S.M."/>
            <person name="Kostlbacher S."/>
            <person name="Vangestel C."/>
        </authorList>
    </citation>
    <scope>NUCLEOTIDE SEQUENCE [LARGE SCALE GENOMIC DNA]</scope>
    <source>
        <strain evidence="3">W744_W776</strain>
    </source>
</reference>
<dbReference type="SUPFAM" id="SSF51045">
    <property type="entry name" value="WW domain"/>
    <property type="match status" value="1"/>
</dbReference>
<feature type="region of interest" description="Disordered" evidence="1">
    <location>
        <begin position="1159"/>
        <end position="1219"/>
    </location>
</feature>
<dbReference type="PANTHER" id="PTHR46697:SF1">
    <property type="entry name" value="FORMIN-BINDING PROTEIN 4"/>
    <property type="match status" value="1"/>
</dbReference>
<dbReference type="PANTHER" id="PTHR46697">
    <property type="entry name" value="FORMIN-BINDING PROTEIN 4"/>
    <property type="match status" value="1"/>
</dbReference>
<dbReference type="SMART" id="SM00456">
    <property type="entry name" value="WW"/>
    <property type="match status" value="2"/>
</dbReference>
<proteinExistence type="predicted"/>
<evidence type="ECO:0000256" key="1">
    <source>
        <dbReference type="SAM" id="MobiDB-lite"/>
    </source>
</evidence>
<feature type="compositionally biased region" description="Low complexity" evidence="1">
    <location>
        <begin position="1159"/>
        <end position="1171"/>
    </location>
</feature>
<comment type="caution">
    <text evidence="3">The sequence shown here is derived from an EMBL/GenBank/DDBJ whole genome shotgun (WGS) entry which is preliminary data.</text>
</comment>
<dbReference type="PROSITE" id="PS50020">
    <property type="entry name" value="WW_DOMAIN_2"/>
    <property type="match status" value="1"/>
</dbReference>
<gene>
    <name evidence="3" type="ORF">JTE90_025104</name>
</gene>
<dbReference type="Gene3D" id="2.20.70.10">
    <property type="match status" value="1"/>
</dbReference>
<feature type="region of interest" description="Disordered" evidence="1">
    <location>
        <begin position="190"/>
        <end position="296"/>
    </location>
</feature>
<feature type="region of interest" description="Disordered" evidence="1">
    <location>
        <begin position="12"/>
        <end position="134"/>
    </location>
</feature>